<comment type="caution">
    <text evidence="2">The sequence shown here is derived from an EMBL/GenBank/DDBJ whole genome shotgun (WGS) entry which is preliminary data.</text>
</comment>
<keyword evidence="4" id="KW-1185">Reference proteome</keyword>
<evidence type="ECO:0000313" key="4">
    <source>
        <dbReference type="Proteomes" id="UP000273105"/>
    </source>
</evidence>
<dbReference type="AlphaFoldDB" id="A0A498D9Z0"/>
<sequence length="146" mass="16862">MTNSALYNTNPDDNRSGHTIIFGTTGYGKSQFMSGVPIEYSKEELQEMKSEQDALEEQERKRNLEIKKTYIAHGGDVSFIDDIVKASELVPFDEKIPEDKLSEILFILDDGIFFQGLRWAFDDTEVRSELYQWLEDNQAKIKEILD</sequence>
<dbReference type="EMBL" id="RCHD01000028">
    <property type="protein sequence ID" value="RLL33905.1"/>
    <property type="molecule type" value="Genomic_DNA"/>
</dbReference>
<evidence type="ECO:0000256" key="1">
    <source>
        <dbReference type="SAM" id="Coils"/>
    </source>
</evidence>
<dbReference type="Proteomes" id="UP000273105">
    <property type="component" value="Unassembled WGS sequence"/>
</dbReference>
<evidence type="ECO:0000313" key="3">
    <source>
        <dbReference type="EMBL" id="RLL43538.1"/>
    </source>
</evidence>
<dbReference type="RefSeq" id="WP_121532419.1">
    <property type="nucleotide sequence ID" value="NZ_RCHD01000028.1"/>
</dbReference>
<organism evidence="2">
    <name type="scientific">Acinetobacter cumulans</name>
    <dbReference type="NCBI Taxonomy" id="2136182"/>
    <lineage>
        <taxon>Bacteria</taxon>
        <taxon>Pseudomonadati</taxon>
        <taxon>Pseudomonadota</taxon>
        <taxon>Gammaproteobacteria</taxon>
        <taxon>Moraxellales</taxon>
        <taxon>Moraxellaceae</taxon>
        <taxon>Acinetobacter</taxon>
    </lineage>
</organism>
<evidence type="ECO:0000313" key="2">
    <source>
        <dbReference type="EMBL" id="RLL33905.1"/>
    </source>
</evidence>
<dbReference type="EMBL" id="RCHE01000024">
    <property type="protein sequence ID" value="RLL43538.1"/>
    <property type="molecule type" value="Genomic_DNA"/>
</dbReference>
<reference evidence="2 4" key="1">
    <citation type="submission" date="2018-09" db="EMBL/GenBank/DDBJ databases">
        <title>The draft genome of Acinetobacter sp. strains.</title>
        <authorList>
            <person name="Qin J."/>
            <person name="Feng Y."/>
            <person name="Zong Z."/>
        </authorList>
    </citation>
    <scope>NUCLEOTIDE SEQUENCE [LARGE SCALE GENOMIC DNA]</scope>
    <source>
        <strain evidence="3 4">WCHAc060001</strain>
        <strain evidence="2">WCHAc060003</strain>
    </source>
</reference>
<dbReference type="Proteomes" id="UP000267166">
    <property type="component" value="Unassembled WGS sequence"/>
</dbReference>
<protein>
    <submittedName>
        <fullName evidence="2">Uncharacterized protein</fullName>
    </submittedName>
</protein>
<gene>
    <name evidence="3" type="ORF">D9K79_10635</name>
    <name evidence="2" type="ORF">D9K80_11860</name>
</gene>
<accession>A0A498D9Z0</accession>
<feature type="coiled-coil region" evidence="1">
    <location>
        <begin position="38"/>
        <end position="68"/>
    </location>
</feature>
<proteinExistence type="predicted"/>
<keyword evidence="1" id="KW-0175">Coiled coil</keyword>
<name>A0A498D9Z0_9GAMM</name>